<feature type="transmembrane region" description="Helical" evidence="6">
    <location>
        <begin position="1280"/>
        <end position="1302"/>
    </location>
</feature>
<feature type="non-terminal residue" evidence="9">
    <location>
        <position position="1431"/>
    </location>
</feature>
<dbReference type="InterPro" id="IPR032628">
    <property type="entry name" value="AC_N"/>
</dbReference>
<dbReference type="CDD" id="cd18024">
    <property type="entry name" value="DEXHc_Mtr4-like"/>
    <property type="match status" value="1"/>
</dbReference>
<dbReference type="Gene3D" id="1.20.1500.20">
    <property type="match status" value="1"/>
</dbReference>
<feature type="region of interest" description="Disordered" evidence="5">
    <location>
        <begin position="1"/>
        <end position="22"/>
    </location>
</feature>
<evidence type="ECO:0000313" key="9">
    <source>
        <dbReference type="EMBL" id="KAG9510845.1"/>
    </source>
</evidence>
<dbReference type="Pfam" id="PF00271">
    <property type="entry name" value="Helicase_C"/>
    <property type="match status" value="1"/>
</dbReference>
<dbReference type="SMART" id="SM00490">
    <property type="entry name" value="HELICc"/>
    <property type="match status" value="1"/>
</dbReference>
<keyword evidence="2" id="KW-0378">Hydrolase</keyword>
<feature type="transmembrane region" description="Helical" evidence="6">
    <location>
        <begin position="1146"/>
        <end position="1167"/>
    </location>
</feature>
<evidence type="ECO:0000256" key="6">
    <source>
        <dbReference type="SAM" id="Phobius"/>
    </source>
</evidence>
<dbReference type="PROSITE" id="PS51194">
    <property type="entry name" value="HELICASE_CTER"/>
    <property type="match status" value="1"/>
</dbReference>
<dbReference type="Gene3D" id="1.10.3380.30">
    <property type="match status" value="1"/>
</dbReference>
<feature type="compositionally biased region" description="Polar residues" evidence="5">
    <location>
        <begin position="1"/>
        <end position="14"/>
    </location>
</feature>
<evidence type="ECO:0000259" key="8">
    <source>
        <dbReference type="PROSITE" id="PS51194"/>
    </source>
</evidence>
<dbReference type="Pfam" id="PF16214">
    <property type="entry name" value="AC_N"/>
    <property type="match status" value="1"/>
</dbReference>
<evidence type="ECO:0000256" key="2">
    <source>
        <dbReference type="ARBA" id="ARBA00022801"/>
    </source>
</evidence>
<keyword evidence="10" id="KW-1185">Reference proteome</keyword>
<keyword evidence="6" id="KW-1133">Transmembrane helix</keyword>
<keyword evidence="6" id="KW-0812">Transmembrane</keyword>
<evidence type="ECO:0000256" key="4">
    <source>
        <dbReference type="ARBA" id="ARBA00022840"/>
    </source>
</evidence>
<dbReference type="Gene3D" id="3.40.50.300">
    <property type="entry name" value="P-loop containing nucleotide triphosphate hydrolases"/>
    <property type="match status" value="2"/>
</dbReference>
<dbReference type="SMART" id="SM01142">
    <property type="entry name" value="DSHCT"/>
    <property type="match status" value="1"/>
</dbReference>
<dbReference type="EMBL" id="JAIFTH010000067">
    <property type="protein sequence ID" value="KAG9510845.1"/>
    <property type="molecule type" value="Genomic_DNA"/>
</dbReference>
<accession>A0ABQ7SBQ0</accession>
<dbReference type="InterPro" id="IPR001650">
    <property type="entry name" value="Helicase_C-like"/>
</dbReference>
<evidence type="ECO:0000256" key="3">
    <source>
        <dbReference type="ARBA" id="ARBA00022806"/>
    </source>
</evidence>
<evidence type="ECO:0000256" key="5">
    <source>
        <dbReference type="SAM" id="MobiDB-lite"/>
    </source>
</evidence>
<dbReference type="Pfam" id="PF21408">
    <property type="entry name" value="MTR4-like_stalk"/>
    <property type="match status" value="1"/>
</dbReference>
<dbReference type="SMART" id="SM00487">
    <property type="entry name" value="DEXDc"/>
    <property type="match status" value="1"/>
</dbReference>
<dbReference type="InterPro" id="IPR011545">
    <property type="entry name" value="DEAD/DEAH_box_helicase_dom"/>
</dbReference>
<dbReference type="CDD" id="cd18795">
    <property type="entry name" value="SF2_C_Ski2"/>
    <property type="match status" value="1"/>
</dbReference>
<dbReference type="PANTHER" id="PTHR12131:SF7">
    <property type="entry name" value="EXOSOME RNA HELICASE MTR4"/>
    <property type="match status" value="1"/>
</dbReference>
<organism evidence="9 10">
    <name type="scientific">Fragariocoptes setiger</name>
    <dbReference type="NCBI Taxonomy" id="1670756"/>
    <lineage>
        <taxon>Eukaryota</taxon>
        <taxon>Metazoa</taxon>
        <taxon>Ecdysozoa</taxon>
        <taxon>Arthropoda</taxon>
        <taxon>Chelicerata</taxon>
        <taxon>Arachnida</taxon>
        <taxon>Acari</taxon>
        <taxon>Acariformes</taxon>
        <taxon>Trombidiformes</taxon>
        <taxon>Prostigmata</taxon>
        <taxon>Eupodina</taxon>
        <taxon>Eriophyoidea</taxon>
        <taxon>Phytoptidae</taxon>
        <taxon>Fragariocoptes</taxon>
    </lineage>
</organism>
<feature type="region of interest" description="Disordered" evidence="5">
    <location>
        <begin position="992"/>
        <end position="1034"/>
    </location>
</feature>
<dbReference type="Pfam" id="PF08148">
    <property type="entry name" value="DSHCT"/>
    <property type="match status" value="1"/>
</dbReference>
<dbReference type="InterPro" id="IPR050699">
    <property type="entry name" value="RNA-DNA_Helicase"/>
</dbReference>
<evidence type="ECO:0000313" key="10">
    <source>
        <dbReference type="Proteomes" id="UP000825002"/>
    </source>
</evidence>
<dbReference type="SUPFAM" id="SSF52540">
    <property type="entry name" value="P-loop containing nucleoside triphosphate hydrolases"/>
    <property type="match status" value="1"/>
</dbReference>
<dbReference type="InterPro" id="IPR048392">
    <property type="entry name" value="MTR4-like_stalk"/>
</dbReference>
<name>A0ABQ7SBQ0_9ACAR</name>
<keyword evidence="3 9" id="KW-0347">Helicase</keyword>
<comment type="caution">
    <text evidence="9">The sequence shown here is derived from an EMBL/GenBank/DDBJ whole genome shotgun (WGS) entry which is preliminary data.</text>
</comment>
<reference evidence="9 10" key="1">
    <citation type="submission" date="2020-10" db="EMBL/GenBank/DDBJ databases">
        <authorList>
            <person name="Klimov P.B."/>
            <person name="Dyachkov S.M."/>
            <person name="Chetverikov P.E."/>
        </authorList>
    </citation>
    <scope>NUCLEOTIDE SEQUENCE [LARGE SCALE GENOMIC DNA]</scope>
    <source>
        <strain evidence="9">BMOC 18-1129-001#AD2665</strain>
        <tissue evidence="9">Entire mites</tissue>
    </source>
</reference>
<keyword evidence="1" id="KW-0547">Nucleotide-binding</keyword>
<dbReference type="InterPro" id="IPR027417">
    <property type="entry name" value="P-loop_NTPase"/>
</dbReference>
<dbReference type="InterPro" id="IPR012961">
    <property type="entry name" value="Ski2/MTR4_C"/>
</dbReference>
<keyword evidence="6" id="KW-0472">Membrane</keyword>
<dbReference type="PROSITE" id="PS51192">
    <property type="entry name" value="HELICASE_ATP_BIND_1"/>
    <property type="match status" value="1"/>
</dbReference>
<gene>
    <name evidence="9" type="primary">MTREX</name>
    <name evidence="9" type="ORF">GZH46_00597</name>
</gene>
<keyword evidence="4" id="KW-0067">ATP-binding</keyword>
<dbReference type="Proteomes" id="UP000825002">
    <property type="component" value="Unassembled WGS sequence"/>
</dbReference>
<sequence length="1431" mass="162492">MDSHQFVNNNSSGEVNDHQDASDPMDIVKEQENELDEPNLKPRTNVYSLESTESAGCLHEVVIPIDANYVELRDKTLHPGHKPARTYPFNLDPFQKRSIMCIENSQSVLVSAHTSAGKTVVAEYAIALSLRDKQRVIYTTPIKALSNQKYREFVEAFEDVGLITGDVTINPSASCLIMTTEILRQMLFRGNEIMREVGWVIFDEIHYMRDKERGVVWEETIILLPDNVRYVFLSATIPNARQFAEWIAHLHSQTCHVVYTDYRPVPLQHYIYPSGGDGLYLVVDEDGNLRHTKFNEAMSVLKPAENQQNQRRSFKETKETTALNLSKVVRAIMERNLAPVIIFSFSKKECEAYALQMNKLDLNTEEEKGLVTEVFTNAIDVLSDDDKRLPQVQQVLPLLKNGIGIHHGGLLPIIKEVIELLFGEGLIKALFATETFAMGLNMPAKTVVFSSARKFDGKDFRWITSGEYIQMSGRAGRRGLDDKGIVVLMLDEKITPAVGKSLIKGSPDHLNSAFHLTYNMVLNLLRVDGVNPEYMLQHSFFQFQNYASVPELENSIRRMEKQRSSIVIQDEKRCCNYFRIKNQIDKLNGEFVKYIQDPRYIKPFLNEGRLLKIVSNQGIDLDWCIFVDSKREARRRRNPREEEQFTYTIKVIAWLDESIEDPTCLELKSPETKATGQWKIAQIGLENITRVSSVCLKLPINLSRAENRNSVGQTIAAVKKQFDTVPLLDPIEDMKIKCEEFKTLVGKIDTYERELAECGQIDSRLLELYQEKDAIGRQIQRTQAMLHKAHSLLQMDELKCMKLVLRQLGYCSSQDVIEIKGRVACEITSGDELLLTEMLFNGAFNDLNVYQINALLSCFVFDEKTDSAAKLTEELDGPLRTMHELARRIVSVSKEAGLEIEEQTYIEKFRPNLMDVVYAWSKGSTFAQLCKMTDAFEGSIIRCMRRLEELLRQMCQASKVIGNTDLEGKFNEAITYIKRDIVFAAKMSNQHPATTVDETPADKQARARQNEETNKSQASPAHQQQQPQRGAANDGELETRYRASTDSWCVSFHGLVLVVPLVFQKFQDARLERAYQRYSHGQRHKSLVISHSVDLLLKIGLLFIVAQANDDYTTSLNGGSSSSSISGDVGPFNIIRWPPWCALLALSPWLACNVITIACVCVCRASLINVWLSRLALVTWLAMNAQTYAIYATNSVSQLMASLSSSSQHPSYASVHHNTLEQSAMSTSTTTAATTATSTQLLDWPKSTHIVTGANNCWLATQNMTHINMISVIGQPARQLYVWHVVLIIFMTYSMMPMALVWCFTCSLLTSVLDVLVTCFLADSTREVLVKVLVYTCVNVVSLYTKYLIDLAQRNAFLETRKSIETRSKIQRENGKQERLLLSLLPRFVALEIIADIASEDNHNKIFAPHQFHKIYIHSYKNVRKYLQQTW</sequence>
<feature type="domain" description="Helicase ATP-binding" evidence="7">
    <location>
        <begin position="99"/>
        <end position="255"/>
    </location>
</feature>
<dbReference type="GO" id="GO:0004386">
    <property type="term" value="F:helicase activity"/>
    <property type="evidence" value="ECO:0007669"/>
    <property type="project" value="UniProtKB-KW"/>
</dbReference>
<dbReference type="Pfam" id="PF00270">
    <property type="entry name" value="DEAD"/>
    <property type="match status" value="1"/>
</dbReference>
<dbReference type="InterPro" id="IPR014001">
    <property type="entry name" value="Helicase_ATP-bd"/>
</dbReference>
<feature type="compositionally biased region" description="Low complexity" evidence="5">
    <location>
        <begin position="1016"/>
        <end position="1028"/>
    </location>
</feature>
<dbReference type="PANTHER" id="PTHR12131">
    <property type="entry name" value="ATP-DEPENDENT RNA AND DNA HELICASE"/>
    <property type="match status" value="1"/>
</dbReference>
<feature type="domain" description="Helicase C-terminal" evidence="8">
    <location>
        <begin position="356"/>
        <end position="525"/>
    </location>
</feature>
<dbReference type="Pfam" id="PF13234">
    <property type="entry name" value="MTR4_beta-barrel"/>
    <property type="match status" value="1"/>
</dbReference>
<evidence type="ECO:0000256" key="1">
    <source>
        <dbReference type="ARBA" id="ARBA00022741"/>
    </source>
</evidence>
<dbReference type="InterPro" id="IPR025696">
    <property type="entry name" value="Beta-barrel_MTR4"/>
</dbReference>
<evidence type="ECO:0000259" key="7">
    <source>
        <dbReference type="PROSITE" id="PS51192"/>
    </source>
</evidence>
<protein>
    <submittedName>
        <fullName evidence="9">Exosome RNA helicase MTR4</fullName>
    </submittedName>
</protein>
<feature type="compositionally biased region" description="Basic and acidic residues" evidence="5">
    <location>
        <begin position="1000"/>
        <end position="1014"/>
    </location>
</feature>
<proteinExistence type="predicted"/>